<dbReference type="InterPro" id="IPR029058">
    <property type="entry name" value="AB_hydrolase_fold"/>
</dbReference>
<reference evidence="4 5" key="1">
    <citation type="submission" date="2018-06" db="EMBL/GenBank/DDBJ databases">
        <authorList>
            <consortium name="Pathogen Informatics"/>
            <person name="Doyle S."/>
        </authorList>
    </citation>
    <scope>NUCLEOTIDE SEQUENCE [LARGE SCALE GENOMIC DNA]</scope>
    <source>
        <strain evidence="4 5">NCTC13159</strain>
    </source>
</reference>
<dbReference type="GO" id="GO:0052689">
    <property type="term" value="F:carboxylic ester hydrolase activity"/>
    <property type="evidence" value="ECO:0007669"/>
    <property type="project" value="TreeGrafter"/>
</dbReference>
<dbReference type="InterPro" id="IPR053145">
    <property type="entry name" value="AB_hydrolase_Est10"/>
</dbReference>
<dbReference type="InterPro" id="IPR022742">
    <property type="entry name" value="Hydrolase_4"/>
</dbReference>
<dbReference type="Gene3D" id="3.40.50.1820">
    <property type="entry name" value="alpha/beta hydrolase"/>
    <property type="match status" value="1"/>
</dbReference>
<evidence type="ECO:0000313" key="4">
    <source>
        <dbReference type="EMBL" id="SUA91015.1"/>
    </source>
</evidence>
<evidence type="ECO:0000259" key="3">
    <source>
        <dbReference type="Pfam" id="PF12146"/>
    </source>
</evidence>
<evidence type="ECO:0000256" key="1">
    <source>
        <dbReference type="SAM" id="MobiDB-lite"/>
    </source>
</evidence>
<dbReference type="EMBL" id="UGSJ01000001">
    <property type="protein sequence ID" value="SUA91015.1"/>
    <property type="molecule type" value="Genomic_DNA"/>
</dbReference>
<dbReference type="PANTHER" id="PTHR43265">
    <property type="entry name" value="ESTERASE ESTD"/>
    <property type="match status" value="1"/>
</dbReference>
<comment type="caution">
    <text evidence="4">The sequence shown here is derived from an EMBL/GenBank/DDBJ whole genome shotgun (WGS) entry which is preliminary data.</text>
</comment>
<evidence type="ECO:0000313" key="5">
    <source>
        <dbReference type="Proteomes" id="UP000254589"/>
    </source>
</evidence>
<proteinExistence type="predicted"/>
<evidence type="ECO:0000256" key="2">
    <source>
        <dbReference type="SAM" id="SignalP"/>
    </source>
</evidence>
<dbReference type="AlphaFoldDB" id="A0AAJ4ZD03"/>
<keyword evidence="2" id="KW-0732">Signal</keyword>
<dbReference type="RefSeq" id="WP_084072374.1">
    <property type="nucleotide sequence ID" value="NZ_CP010310.2"/>
</dbReference>
<organism evidence="4 5">
    <name type="scientific">Pandoraea pulmonicola</name>
    <dbReference type="NCBI Taxonomy" id="93221"/>
    <lineage>
        <taxon>Bacteria</taxon>
        <taxon>Pseudomonadati</taxon>
        <taxon>Pseudomonadota</taxon>
        <taxon>Betaproteobacteria</taxon>
        <taxon>Burkholderiales</taxon>
        <taxon>Burkholderiaceae</taxon>
        <taxon>Pandoraea</taxon>
    </lineage>
</organism>
<accession>A0AAJ4ZD03</accession>
<feature type="signal peptide" evidence="2">
    <location>
        <begin position="1"/>
        <end position="26"/>
    </location>
</feature>
<feature type="region of interest" description="Disordered" evidence="1">
    <location>
        <begin position="29"/>
        <end position="52"/>
    </location>
</feature>
<dbReference type="SUPFAM" id="SSF53474">
    <property type="entry name" value="alpha/beta-Hydrolases"/>
    <property type="match status" value="1"/>
</dbReference>
<protein>
    <submittedName>
        <fullName evidence="4">Esterase/lipase</fullName>
    </submittedName>
</protein>
<sequence length="340" mass="34825">MTPSALSLARGIALTIAAAVTTTAAASPLGAAPSTEIRAPGPEGLQKPLAGTYEAPAGSHATVLVIPGSGPTDRDGNNPLGVRASPYRLLADGLAARRIASVRVDKRGMFGSASAVSDANAVTVDDYVRDTRAWIDAIRAKTGTPCVWLLGHSEGGLMALATAARDSASICGVILVSTAGRPLGDVLSEQLHANPANGPLADAGDDAIRALTKGRHVDASTLPAPLAPLFNPAVQGFLMSLFAQNPARLIAQVRVPVLIVQGARDLQVSPADARRLEQAQPTATLALLPDTNHVLKTVTTDDRAANLRTYSDASLPLAPGVVDTIAGFIDAHPTTPAPAR</sequence>
<gene>
    <name evidence="4" type="ORF">NCTC13159_02503</name>
</gene>
<feature type="domain" description="Serine aminopeptidase S33" evidence="3">
    <location>
        <begin position="86"/>
        <end position="293"/>
    </location>
</feature>
<dbReference type="PANTHER" id="PTHR43265:SF1">
    <property type="entry name" value="ESTERASE ESTD"/>
    <property type="match status" value="1"/>
</dbReference>
<feature type="chain" id="PRO_5042604093" evidence="2">
    <location>
        <begin position="27"/>
        <end position="340"/>
    </location>
</feature>
<dbReference type="Proteomes" id="UP000254589">
    <property type="component" value="Unassembled WGS sequence"/>
</dbReference>
<dbReference type="Pfam" id="PF12146">
    <property type="entry name" value="Hydrolase_4"/>
    <property type="match status" value="1"/>
</dbReference>
<name>A0AAJ4ZD03_PANPU</name>